<dbReference type="GO" id="GO:0003677">
    <property type="term" value="F:DNA binding"/>
    <property type="evidence" value="ECO:0007669"/>
    <property type="project" value="TreeGrafter"/>
</dbReference>
<evidence type="ECO:0000256" key="4">
    <source>
        <dbReference type="ARBA" id="ARBA00022691"/>
    </source>
</evidence>
<evidence type="ECO:0000256" key="7">
    <source>
        <dbReference type="RuleBase" id="RU000416"/>
    </source>
</evidence>
<dbReference type="InterPro" id="IPR029063">
    <property type="entry name" value="SAM-dependent_MTases_sf"/>
</dbReference>
<evidence type="ECO:0000256" key="2">
    <source>
        <dbReference type="ARBA" id="ARBA00022603"/>
    </source>
</evidence>
<dbReference type="RefSeq" id="WP_185362801.1">
    <property type="nucleotide sequence ID" value="NZ_JAAROO010000010.1"/>
</dbReference>
<dbReference type="InterPro" id="IPR031303">
    <property type="entry name" value="C5_meth_CS"/>
</dbReference>
<dbReference type="GO" id="GO:0009307">
    <property type="term" value="P:DNA restriction-modification system"/>
    <property type="evidence" value="ECO:0007669"/>
    <property type="project" value="UniProtKB-KW"/>
</dbReference>
<name>A0A841XXY3_9LIST</name>
<evidence type="ECO:0000256" key="6">
    <source>
        <dbReference type="PROSITE-ProRule" id="PRU01016"/>
    </source>
</evidence>
<dbReference type="PROSITE" id="PS51679">
    <property type="entry name" value="SAM_MT_C5"/>
    <property type="match status" value="1"/>
</dbReference>
<sequence>MKEEINKVKFVSSSKMSKEEIKKTLLLKIADENNRIHELNVPEIDYSNLKYDEKKINVVSLFSGAGGLDLGLELSGILADDKTQPKNPMKLLNNYSEYKAIRESSIFNTVYSNDMFKEANETYIKNFSKNVFKHDLDIRKIPNFPKCELMIGGFPCPGFSAAGPRLIDDERNFLYIHFIRALIQSQPEFFVAENVKGLMTLAKGEVFKQVIEDFSSAGYDIKAFLVNSRDYGVPQLRERVFMIGTHKKKVSKKFEYQLPLPTNGMQKNMLPFVTLRDSIYDLLEEPGDYFEGSFSSMYLSRNRKKQWDEQSFTIQASGRQAPLHPSGAPMKKIDKDIWNLVGENNRRLSVNEVARIQTFPDWFKFSDGGNMSVSKNNRLNLQYKQIGNAVPVKLAFEILLPIAKYLKETLK</sequence>
<comment type="caution">
    <text evidence="8">The sequence shown here is derived from an EMBL/GenBank/DDBJ whole genome shotgun (WGS) entry which is preliminary data.</text>
</comment>
<evidence type="ECO:0000313" key="8">
    <source>
        <dbReference type="EMBL" id="MBC1317563.1"/>
    </source>
</evidence>
<dbReference type="CDD" id="cd00315">
    <property type="entry name" value="Cyt_C5_DNA_methylase"/>
    <property type="match status" value="1"/>
</dbReference>
<keyword evidence="2 6" id="KW-0489">Methyltransferase</keyword>
<dbReference type="GO" id="GO:0044027">
    <property type="term" value="P:negative regulation of gene expression via chromosomal CpG island methylation"/>
    <property type="evidence" value="ECO:0007669"/>
    <property type="project" value="TreeGrafter"/>
</dbReference>
<dbReference type="PROSITE" id="PS00095">
    <property type="entry name" value="C5_MTASE_2"/>
    <property type="match status" value="1"/>
</dbReference>
<dbReference type="NCBIfam" id="TIGR00675">
    <property type="entry name" value="dcm"/>
    <property type="match status" value="1"/>
</dbReference>
<evidence type="ECO:0000256" key="1">
    <source>
        <dbReference type="ARBA" id="ARBA00011975"/>
    </source>
</evidence>
<dbReference type="Proteomes" id="UP000543379">
    <property type="component" value="Unassembled WGS sequence"/>
</dbReference>
<dbReference type="AlphaFoldDB" id="A0A841XXY3"/>
<evidence type="ECO:0000256" key="5">
    <source>
        <dbReference type="ARBA" id="ARBA00022747"/>
    </source>
</evidence>
<proteinExistence type="inferred from homology"/>
<gene>
    <name evidence="8" type="ORF">HB811_12340</name>
</gene>
<dbReference type="Gene3D" id="3.90.120.10">
    <property type="entry name" value="DNA Methylase, subunit A, domain 2"/>
    <property type="match status" value="1"/>
</dbReference>
<keyword evidence="3 6" id="KW-0808">Transferase</keyword>
<evidence type="ECO:0000313" key="9">
    <source>
        <dbReference type="Proteomes" id="UP000543379"/>
    </source>
</evidence>
<comment type="similarity">
    <text evidence="6 7">Belongs to the class I-like SAM-binding methyltransferase superfamily. C5-methyltransferase family.</text>
</comment>
<feature type="active site" evidence="6">
    <location>
        <position position="156"/>
    </location>
</feature>
<dbReference type="PANTHER" id="PTHR10629">
    <property type="entry name" value="CYTOSINE-SPECIFIC METHYLTRANSFERASE"/>
    <property type="match status" value="1"/>
</dbReference>
<dbReference type="SUPFAM" id="SSF53335">
    <property type="entry name" value="S-adenosyl-L-methionine-dependent methyltransferases"/>
    <property type="match status" value="1"/>
</dbReference>
<evidence type="ECO:0000256" key="3">
    <source>
        <dbReference type="ARBA" id="ARBA00022679"/>
    </source>
</evidence>
<dbReference type="InterPro" id="IPR050390">
    <property type="entry name" value="C5-Methyltransferase"/>
</dbReference>
<dbReference type="PRINTS" id="PR00105">
    <property type="entry name" value="C5METTRFRASE"/>
</dbReference>
<dbReference type="EC" id="2.1.1.37" evidence="1"/>
<keyword evidence="4 6" id="KW-0949">S-adenosyl-L-methionine</keyword>
<dbReference type="PANTHER" id="PTHR10629:SF52">
    <property type="entry name" value="DNA (CYTOSINE-5)-METHYLTRANSFERASE 1"/>
    <property type="match status" value="1"/>
</dbReference>
<dbReference type="GO" id="GO:0032259">
    <property type="term" value="P:methylation"/>
    <property type="evidence" value="ECO:0007669"/>
    <property type="project" value="UniProtKB-KW"/>
</dbReference>
<keyword evidence="5" id="KW-0680">Restriction system</keyword>
<protein>
    <recommendedName>
        <fullName evidence="1">DNA (cytosine-5-)-methyltransferase</fullName>
        <ecNumber evidence="1">2.1.1.37</ecNumber>
    </recommendedName>
</protein>
<accession>A0A841XXY3</accession>
<reference evidence="8 9" key="1">
    <citation type="submission" date="2020-03" db="EMBL/GenBank/DDBJ databases">
        <title>Soil Listeria distribution.</title>
        <authorList>
            <person name="Liao J."/>
            <person name="Wiedmann M."/>
        </authorList>
    </citation>
    <scope>NUCLEOTIDE SEQUENCE [LARGE SCALE GENOMIC DNA]</scope>
    <source>
        <strain evidence="8 9">FSL L7-1816</strain>
    </source>
</reference>
<organism evidence="8 9">
    <name type="scientific">Listeria booriae</name>
    <dbReference type="NCBI Taxonomy" id="1552123"/>
    <lineage>
        <taxon>Bacteria</taxon>
        <taxon>Bacillati</taxon>
        <taxon>Bacillota</taxon>
        <taxon>Bacilli</taxon>
        <taxon>Bacillales</taxon>
        <taxon>Listeriaceae</taxon>
        <taxon>Listeria</taxon>
    </lineage>
</organism>
<dbReference type="EMBL" id="JAAROV010000003">
    <property type="protein sequence ID" value="MBC1317563.1"/>
    <property type="molecule type" value="Genomic_DNA"/>
</dbReference>
<dbReference type="InterPro" id="IPR001525">
    <property type="entry name" value="C5_MeTfrase"/>
</dbReference>
<dbReference type="GO" id="GO:0003886">
    <property type="term" value="F:DNA (cytosine-5-)-methyltransferase activity"/>
    <property type="evidence" value="ECO:0007669"/>
    <property type="project" value="UniProtKB-EC"/>
</dbReference>
<dbReference type="Gene3D" id="3.40.50.150">
    <property type="entry name" value="Vaccinia Virus protein VP39"/>
    <property type="match status" value="1"/>
</dbReference>
<dbReference type="Pfam" id="PF00145">
    <property type="entry name" value="DNA_methylase"/>
    <property type="match status" value="1"/>
</dbReference>